<dbReference type="SUPFAM" id="SSF75471">
    <property type="entry name" value="YhbY-like"/>
    <property type="match status" value="1"/>
</dbReference>
<dbReference type="AlphaFoldDB" id="A0A5B9DF88"/>
<dbReference type="Gene3D" id="3.30.110.60">
    <property type="entry name" value="YhbY-like"/>
    <property type="match status" value="1"/>
</dbReference>
<dbReference type="KEGG" id="psyt:DSAG12_03200"/>
<dbReference type="InterPro" id="IPR001890">
    <property type="entry name" value="RNA-binding_CRM"/>
</dbReference>
<evidence type="ECO:0000256" key="2">
    <source>
        <dbReference type="PROSITE-ProRule" id="PRU00626"/>
    </source>
</evidence>
<reference evidence="3 4" key="2">
    <citation type="journal article" date="2024" name="Int. J. Syst. Evol. Microbiol.">
        <title>Promethearchaeum syntrophicum gen. nov., sp. nov., an anaerobic, obligately syntrophic archaeon, the first isolate of the lineage 'Asgard' archaea, and proposal of the new archaeal phylum Promethearchaeota phyl. nov. and kingdom Promethearchaeati regn. nov.</title>
        <authorList>
            <person name="Imachi H."/>
            <person name="Nobu M.K."/>
            <person name="Kato S."/>
            <person name="Takaki Y."/>
            <person name="Miyazaki M."/>
            <person name="Miyata M."/>
            <person name="Ogawara M."/>
            <person name="Saito Y."/>
            <person name="Sakai S."/>
            <person name="Tahara Y.O."/>
            <person name="Takano Y."/>
            <person name="Tasumi E."/>
            <person name="Uematsu K."/>
            <person name="Yoshimura T."/>
            <person name="Itoh T."/>
            <person name="Ohkuma M."/>
            <person name="Takai K."/>
        </authorList>
    </citation>
    <scope>NUCLEOTIDE SEQUENCE [LARGE SCALE GENOMIC DNA]</scope>
    <source>
        <strain evidence="3 4">MK-D1</strain>
    </source>
</reference>
<proteinExistence type="predicted"/>
<sequence>MEIKNGRAQINIGKNGITPTFLEHLKIILKKEKIVKIKILKEISMEQGNEPLINKIIEDLNVFVLDSRGNTFIISKKKISDIHIPKKYLLLKNTFHPPSKKKKEEIEVIETEKIPNESNFSEPDYIDYDNKELVAEIDKQSDILYGSVSEPVEKESDQTRNPKKAKFHSKKRSYPKSNNRSRKQIKNKRKFKKGSKKKKKKF</sequence>
<gene>
    <name evidence="3" type="ORF">DSAG12_03200</name>
</gene>
<dbReference type="Pfam" id="PF01985">
    <property type="entry name" value="CRS1_YhbY"/>
    <property type="match status" value="1"/>
</dbReference>
<name>A0A5B9DF88_9ARCH</name>
<keyword evidence="4" id="KW-1185">Reference proteome</keyword>
<dbReference type="InterPro" id="IPR035920">
    <property type="entry name" value="YhbY-like_sf"/>
</dbReference>
<dbReference type="EMBL" id="CP042905">
    <property type="protein sequence ID" value="QEE17367.2"/>
    <property type="molecule type" value="Genomic_DNA"/>
</dbReference>
<organism evidence="3 4">
    <name type="scientific">Promethearchaeum syntrophicum</name>
    <dbReference type="NCBI Taxonomy" id="2594042"/>
    <lineage>
        <taxon>Archaea</taxon>
        <taxon>Promethearchaeati</taxon>
        <taxon>Promethearchaeota</taxon>
        <taxon>Promethearchaeia</taxon>
        <taxon>Promethearchaeales</taxon>
        <taxon>Promethearchaeaceae</taxon>
        <taxon>Promethearchaeum</taxon>
    </lineage>
</organism>
<reference evidence="3 4" key="1">
    <citation type="journal article" date="2020" name="Nature">
        <title>Isolation of an archaeon at the prokaryote-eukaryote interface.</title>
        <authorList>
            <person name="Imachi H."/>
            <person name="Nobu M.K."/>
            <person name="Nakahara N."/>
            <person name="Morono Y."/>
            <person name="Ogawara M."/>
            <person name="Takaki Y."/>
            <person name="Takano Y."/>
            <person name="Uematsu K."/>
            <person name="Ikuta T."/>
            <person name="Ito M."/>
            <person name="Matsui Y."/>
            <person name="Miyazaki M."/>
            <person name="Murata K."/>
            <person name="Saito Y."/>
            <person name="Sakai S."/>
            <person name="Song C."/>
            <person name="Tasumi E."/>
            <person name="Yamanaka Y."/>
            <person name="Yamaguchi T."/>
            <person name="Kamagata Y."/>
            <person name="Tamaki H."/>
            <person name="Takai K."/>
        </authorList>
    </citation>
    <scope>NUCLEOTIDE SEQUENCE [LARGE SCALE GENOMIC DNA]</scope>
    <source>
        <strain evidence="3 4">MK-D1</strain>
    </source>
</reference>
<accession>A0A5B9DF88</accession>
<dbReference type="Proteomes" id="UP000321408">
    <property type="component" value="Chromosome"/>
</dbReference>
<dbReference type="PROSITE" id="PS51295">
    <property type="entry name" value="CRM"/>
    <property type="match status" value="1"/>
</dbReference>
<evidence type="ECO:0000256" key="1">
    <source>
        <dbReference type="ARBA" id="ARBA00022884"/>
    </source>
</evidence>
<keyword evidence="1 2" id="KW-0694">RNA-binding</keyword>
<protein>
    <submittedName>
        <fullName evidence="3">YhbY family RNA-binding protein</fullName>
    </submittedName>
</protein>
<evidence type="ECO:0000313" key="3">
    <source>
        <dbReference type="EMBL" id="QEE17367.2"/>
    </source>
</evidence>
<dbReference type="GO" id="GO:0003723">
    <property type="term" value="F:RNA binding"/>
    <property type="evidence" value="ECO:0007669"/>
    <property type="project" value="UniProtKB-UniRule"/>
</dbReference>
<dbReference type="SMART" id="SM01103">
    <property type="entry name" value="CRS1_YhbY"/>
    <property type="match status" value="1"/>
</dbReference>
<evidence type="ECO:0000313" key="4">
    <source>
        <dbReference type="Proteomes" id="UP000321408"/>
    </source>
</evidence>